<evidence type="ECO:0000256" key="6">
    <source>
        <dbReference type="ARBA" id="ARBA00022793"/>
    </source>
</evidence>
<dbReference type="Proteomes" id="UP000053370">
    <property type="component" value="Unassembled WGS sequence"/>
</dbReference>
<evidence type="ECO:0000256" key="4">
    <source>
        <dbReference type="ARBA" id="ARBA00013204"/>
    </source>
</evidence>
<evidence type="ECO:0000256" key="7">
    <source>
        <dbReference type="ARBA" id="ARBA00023061"/>
    </source>
</evidence>
<evidence type="ECO:0000256" key="1">
    <source>
        <dbReference type="ARBA" id="ARBA00001784"/>
    </source>
</evidence>
<comment type="pathway">
    <text evidence="2 9">Polyol metabolism; (R,R)-butane-2,3-diol biosynthesis; (R,R)-butane-2,3-diol from pyruvate: step 2/3.</text>
</comment>
<evidence type="ECO:0000256" key="10">
    <source>
        <dbReference type="SAM" id="SignalP"/>
    </source>
</evidence>
<evidence type="ECO:0000256" key="9">
    <source>
        <dbReference type="PIRNR" id="PIRNR001332"/>
    </source>
</evidence>
<comment type="catalytic activity">
    <reaction evidence="1 9">
        <text>(2S)-2-acetolactate + H(+) = (R)-acetoin + CO2</text>
        <dbReference type="Rhea" id="RHEA:21580"/>
        <dbReference type="ChEBI" id="CHEBI:15378"/>
        <dbReference type="ChEBI" id="CHEBI:15686"/>
        <dbReference type="ChEBI" id="CHEBI:16526"/>
        <dbReference type="ChEBI" id="CHEBI:58476"/>
        <dbReference type="EC" id="4.1.1.5"/>
    </reaction>
</comment>
<dbReference type="EMBL" id="DF968181">
    <property type="protein sequence ID" value="GAP40966.1"/>
    <property type="molecule type" value="Genomic_DNA"/>
</dbReference>
<evidence type="ECO:0000256" key="3">
    <source>
        <dbReference type="ARBA" id="ARBA00007106"/>
    </source>
</evidence>
<dbReference type="GO" id="GO:0045151">
    <property type="term" value="P:acetoin biosynthetic process"/>
    <property type="evidence" value="ECO:0007669"/>
    <property type="project" value="UniProtKB-UniRule"/>
</dbReference>
<keyword evidence="12" id="KW-1185">Reference proteome</keyword>
<dbReference type="STRING" id="1678840.ATC1_13948"/>
<dbReference type="PIRSF" id="PIRSF001332">
    <property type="entry name" value="Acetolac_decarb"/>
    <property type="match status" value="1"/>
</dbReference>
<feature type="chain" id="PRO_5006633246" description="Alpha-acetolactate decarboxylase" evidence="10">
    <location>
        <begin position="28"/>
        <end position="260"/>
    </location>
</feature>
<dbReference type="NCBIfam" id="TIGR01252">
    <property type="entry name" value="acetolac_decarb"/>
    <property type="match status" value="1"/>
</dbReference>
<keyword evidence="8 9" id="KW-0456">Lyase</keyword>
<dbReference type="AlphaFoldDB" id="A0A0S7BVG0"/>
<reference evidence="11" key="1">
    <citation type="journal article" date="2015" name="Genome Announc.">
        <title>Draft Genome Sequence of Anaerolineae Strain TC1, a Novel Isolate from a Methanogenic Wastewater Treatment System.</title>
        <authorList>
            <person name="Matsuura N."/>
            <person name="Tourlousse D.M."/>
            <person name="Sun L."/>
            <person name="Toyonaga M."/>
            <person name="Kuroda K."/>
            <person name="Ohashi A."/>
            <person name="Cruz R."/>
            <person name="Yamaguchi T."/>
            <person name="Sekiguchi Y."/>
        </authorList>
    </citation>
    <scope>NUCLEOTIDE SEQUENCE [LARGE SCALE GENOMIC DNA]</scope>
    <source>
        <strain evidence="11">TC1</strain>
    </source>
</reference>
<dbReference type="CDD" id="cd17299">
    <property type="entry name" value="acetolactate_decarboxylase"/>
    <property type="match status" value="1"/>
</dbReference>
<dbReference type="Gene3D" id="3.30.1330.80">
    <property type="entry name" value="Hypothetical protein, similar to alpha- acetolactate decarboxylase, domain 2"/>
    <property type="match status" value="2"/>
</dbReference>
<evidence type="ECO:0000256" key="8">
    <source>
        <dbReference type="ARBA" id="ARBA00023239"/>
    </source>
</evidence>
<name>A0A0S7BVG0_9CHLR</name>
<keyword evidence="10" id="KW-0732">Signal</keyword>
<gene>
    <name evidence="11" type="ORF">ATC1_13948</name>
</gene>
<comment type="similarity">
    <text evidence="3 9">Belongs to the alpha-acetolactate decarboxylase family.</text>
</comment>
<dbReference type="GO" id="GO:0047605">
    <property type="term" value="F:acetolactate decarboxylase activity"/>
    <property type="evidence" value="ECO:0007669"/>
    <property type="project" value="UniProtKB-UniRule"/>
</dbReference>
<sequence>MKKYVKVLLVCFIVCALLTGCTGNTRAQDILYQVSTLDALMQGVYDGELTLEELLQHGDFGIGTFDALDGEMVILDGTVYQVLSSGEVVQPDLSVTTPFAMITQFNTDIQSDVSSVSDYNKLQETIGSLLPSQNEIYAIEIHGTFSYIEARSVPSQTEPYPLLSEVTEEQTVFEYKDVTGTLVGYWCPEYLSGINLAGYHLHFLSEDYTMGGHLLECSIENAAISINTVTQFQMLIPQNEYFLQTDFGDVTEQEKQNVEQ</sequence>
<dbReference type="PANTHER" id="PTHR35524">
    <property type="entry name" value="ALPHA-ACETOLACTATE DECARBOXYLASE"/>
    <property type="match status" value="1"/>
</dbReference>
<proteinExistence type="inferred from homology"/>
<dbReference type="InterPro" id="IPR005128">
    <property type="entry name" value="Acetolactate_a_deCO2ase"/>
</dbReference>
<protein>
    <recommendedName>
        <fullName evidence="5 9">Alpha-acetolactate decarboxylase</fullName>
        <ecNumber evidence="4 9">4.1.1.5</ecNumber>
    </recommendedName>
</protein>
<keyword evidence="6 9" id="KW-0210">Decarboxylase</keyword>
<organism evidence="11">
    <name type="scientific">Flexilinea flocculi</name>
    <dbReference type="NCBI Taxonomy" id="1678840"/>
    <lineage>
        <taxon>Bacteria</taxon>
        <taxon>Bacillati</taxon>
        <taxon>Chloroflexota</taxon>
        <taxon>Anaerolineae</taxon>
        <taxon>Anaerolineales</taxon>
        <taxon>Anaerolineaceae</taxon>
        <taxon>Flexilinea</taxon>
    </lineage>
</organism>
<keyword evidence="7 9" id="KW-0005">Acetoin biosynthesis</keyword>
<dbReference type="PANTHER" id="PTHR35524:SF1">
    <property type="entry name" value="ALPHA-ACETOLACTATE DECARBOXYLASE"/>
    <property type="match status" value="1"/>
</dbReference>
<accession>A0A0S7BVG0</accession>
<evidence type="ECO:0000313" key="12">
    <source>
        <dbReference type="Proteomes" id="UP000053370"/>
    </source>
</evidence>
<evidence type="ECO:0000256" key="2">
    <source>
        <dbReference type="ARBA" id="ARBA00005170"/>
    </source>
</evidence>
<dbReference type="PROSITE" id="PS51257">
    <property type="entry name" value="PROKAR_LIPOPROTEIN"/>
    <property type="match status" value="1"/>
</dbReference>
<evidence type="ECO:0000313" key="11">
    <source>
        <dbReference type="EMBL" id="GAP40966.1"/>
    </source>
</evidence>
<feature type="signal peptide" evidence="10">
    <location>
        <begin position="1"/>
        <end position="27"/>
    </location>
</feature>
<dbReference type="PATRIC" id="fig|1678840.3.peg.2338"/>
<dbReference type="UniPathway" id="UPA00626">
    <property type="reaction ID" value="UER00678"/>
</dbReference>
<evidence type="ECO:0000256" key="5">
    <source>
        <dbReference type="ARBA" id="ARBA00020164"/>
    </source>
</evidence>
<dbReference type="SUPFAM" id="SSF117856">
    <property type="entry name" value="AF0104/ALDC/Ptd012-like"/>
    <property type="match status" value="1"/>
</dbReference>
<dbReference type="Pfam" id="PF03306">
    <property type="entry name" value="AAL_decarboxy"/>
    <property type="match status" value="1"/>
</dbReference>
<dbReference type="EC" id="4.1.1.5" evidence="4 9"/>